<proteinExistence type="predicted"/>
<dbReference type="Proteomes" id="UP000315377">
    <property type="component" value="Chromosome"/>
</dbReference>
<keyword evidence="4" id="KW-1185">Reference proteome</keyword>
<reference evidence="2 3" key="1">
    <citation type="submission" date="2019-07" db="EMBL/GenBank/DDBJ databases">
        <title>Paenibacillus thiaminolyticus NRRL B-4156.</title>
        <authorList>
            <person name="Hehnly C."/>
            <person name="Zhang L."/>
        </authorList>
    </citation>
    <scope>NUCLEOTIDE SEQUENCE [LARGE SCALE GENOMIC DNA]</scope>
    <source>
        <strain evidence="2 3">NRRL B-4156</strain>
    </source>
</reference>
<dbReference type="Proteomes" id="UP001209276">
    <property type="component" value="Unassembled WGS sequence"/>
</dbReference>
<dbReference type="Pfam" id="PF06224">
    <property type="entry name" value="AlkZ-like"/>
    <property type="match status" value="1"/>
</dbReference>
<dbReference type="InterPro" id="IPR009351">
    <property type="entry name" value="AlkZ-like"/>
</dbReference>
<evidence type="ECO:0000313" key="4">
    <source>
        <dbReference type="Proteomes" id="UP001209276"/>
    </source>
</evidence>
<sequence>MSYKRMVIHGNPLEPDNAFHLTSSWLQDQPDIYHMYDQEEALGLILLRYLQAYGPARAEDFAYWSGITVTLAKKN</sequence>
<dbReference type="EMBL" id="CP041405">
    <property type="protein sequence ID" value="QDM44109.1"/>
    <property type="molecule type" value="Genomic_DNA"/>
</dbReference>
<reference evidence="1 4" key="2">
    <citation type="submission" date="2022-05" db="EMBL/GenBank/DDBJ databases">
        <title>Genome Sequencing of Bee-Associated Microbes.</title>
        <authorList>
            <person name="Dunlap C."/>
        </authorList>
    </citation>
    <scope>NUCLEOTIDE SEQUENCE [LARGE SCALE GENOMIC DNA]</scope>
    <source>
        <strain evidence="1 4">NRRL B-14613</strain>
    </source>
</reference>
<protein>
    <submittedName>
        <fullName evidence="2">Winged helix DNA-binding domain-containing protein</fullName>
    </submittedName>
</protein>
<keyword evidence="2" id="KW-0238">DNA-binding</keyword>
<gene>
    <name evidence="2" type="ORF">FLT43_11875</name>
    <name evidence="1" type="ORF">M5W83_11280</name>
</gene>
<name>A0AAP9J166_PANTH</name>
<evidence type="ECO:0000313" key="3">
    <source>
        <dbReference type="Proteomes" id="UP000315377"/>
    </source>
</evidence>
<evidence type="ECO:0000313" key="1">
    <source>
        <dbReference type="EMBL" id="MCY9607727.1"/>
    </source>
</evidence>
<dbReference type="AlphaFoldDB" id="A0AAP9J166"/>
<evidence type="ECO:0000313" key="2">
    <source>
        <dbReference type="EMBL" id="QDM44109.1"/>
    </source>
</evidence>
<organism evidence="2 3">
    <name type="scientific">Paenibacillus thiaminolyticus</name>
    <name type="common">Bacillus thiaminolyticus</name>
    <dbReference type="NCBI Taxonomy" id="49283"/>
    <lineage>
        <taxon>Bacteria</taxon>
        <taxon>Bacillati</taxon>
        <taxon>Bacillota</taxon>
        <taxon>Bacilli</taxon>
        <taxon>Bacillales</taxon>
        <taxon>Paenibacillaceae</taxon>
        <taxon>Paenibacillus</taxon>
    </lineage>
</organism>
<dbReference type="GO" id="GO:0003677">
    <property type="term" value="F:DNA binding"/>
    <property type="evidence" value="ECO:0007669"/>
    <property type="project" value="UniProtKB-KW"/>
</dbReference>
<dbReference type="EMBL" id="JAMDMM010000021">
    <property type="protein sequence ID" value="MCY9607727.1"/>
    <property type="molecule type" value="Genomic_DNA"/>
</dbReference>
<accession>A0AAP9J166</accession>